<dbReference type="InterPro" id="IPR009071">
    <property type="entry name" value="HMG_box_dom"/>
</dbReference>
<evidence type="ECO:0000256" key="2">
    <source>
        <dbReference type="ARBA" id="ARBA00023125"/>
    </source>
</evidence>
<dbReference type="PANTHER" id="PTHR48112:SF32">
    <property type="entry name" value="HIGH MOBILITY GROUP PROTEIN B3"/>
    <property type="match status" value="1"/>
</dbReference>
<comment type="caution">
    <text evidence="7">The sequence shown here is derived from an EMBL/GenBank/DDBJ whole genome shotgun (WGS) entry which is preliminary data.</text>
</comment>
<feature type="compositionally biased region" description="Polar residues" evidence="5">
    <location>
        <begin position="189"/>
        <end position="200"/>
    </location>
</feature>
<keyword evidence="8" id="KW-1185">Reference proteome</keyword>
<dbReference type="Pfam" id="PF00505">
    <property type="entry name" value="HMG_box"/>
    <property type="match status" value="1"/>
</dbReference>
<dbReference type="SUPFAM" id="SSF47095">
    <property type="entry name" value="HMG-box"/>
    <property type="match status" value="2"/>
</dbReference>
<evidence type="ECO:0000313" key="7">
    <source>
        <dbReference type="EMBL" id="KAJ3835953.1"/>
    </source>
</evidence>
<protein>
    <recommendedName>
        <fullName evidence="6">HMG box domain-containing protein</fullName>
    </recommendedName>
</protein>
<feature type="compositionally biased region" description="Basic and acidic residues" evidence="5">
    <location>
        <begin position="173"/>
        <end position="187"/>
    </location>
</feature>
<evidence type="ECO:0000256" key="4">
    <source>
        <dbReference type="PROSITE-ProRule" id="PRU00267"/>
    </source>
</evidence>
<dbReference type="AlphaFoldDB" id="A0AA38P439"/>
<dbReference type="EMBL" id="MU806362">
    <property type="protein sequence ID" value="KAJ3835953.1"/>
    <property type="molecule type" value="Genomic_DNA"/>
</dbReference>
<feature type="region of interest" description="Disordered" evidence="5">
    <location>
        <begin position="1"/>
        <end position="32"/>
    </location>
</feature>
<dbReference type="InterPro" id="IPR050342">
    <property type="entry name" value="HMGB"/>
</dbReference>
<comment type="subcellular location">
    <subcellularLocation>
        <location evidence="1">Nucleus</location>
    </subcellularLocation>
</comment>
<organism evidence="7 8">
    <name type="scientific">Lentinula raphanica</name>
    <dbReference type="NCBI Taxonomy" id="153919"/>
    <lineage>
        <taxon>Eukaryota</taxon>
        <taxon>Fungi</taxon>
        <taxon>Dikarya</taxon>
        <taxon>Basidiomycota</taxon>
        <taxon>Agaricomycotina</taxon>
        <taxon>Agaricomycetes</taxon>
        <taxon>Agaricomycetidae</taxon>
        <taxon>Agaricales</taxon>
        <taxon>Marasmiineae</taxon>
        <taxon>Omphalotaceae</taxon>
        <taxon>Lentinula</taxon>
    </lineage>
</organism>
<dbReference type="GO" id="GO:0005634">
    <property type="term" value="C:nucleus"/>
    <property type="evidence" value="ECO:0007669"/>
    <property type="project" value="UniProtKB-SubCell"/>
</dbReference>
<feature type="DNA-binding region" description="HMG box" evidence="4">
    <location>
        <begin position="100"/>
        <end position="169"/>
    </location>
</feature>
<proteinExistence type="predicted"/>
<dbReference type="PANTHER" id="PTHR48112">
    <property type="entry name" value="HIGH MOBILITY GROUP PROTEIN DSP1"/>
    <property type="match status" value="1"/>
</dbReference>
<evidence type="ECO:0000313" key="8">
    <source>
        <dbReference type="Proteomes" id="UP001163846"/>
    </source>
</evidence>
<evidence type="ECO:0000259" key="6">
    <source>
        <dbReference type="PROSITE" id="PS50118"/>
    </source>
</evidence>
<name>A0AA38P439_9AGAR</name>
<dbReference type="PROSITE" id="PS50118">
    <property type="entry name" value="HMG_BOX_2"/>
    <property type="match status" value="2"/>
</dbReference>
<evidence type="ECO:0000256" key="1">
    <source>
        <dbReference type="ARBA" id="ARBA00004123"/>
    </source>
</evidence>
<sequence>MPVVRSSNNLTPSSTHKPQFAKTKTDDGPRRSPNAFILFRQNLCRNFYRPGSFKKTHDGPSLSGIISDHWHELSSDDQRYWYQKADERIPPRKINKPKKLPRAPNCFILFRRHYVHNIHQRGSLSPTGPRLSKIIGELWKRLPPDEKNIWKRKAKDEAELERSKLSELQFGYQDRDHAKDSNSDRTRGHNTSSNDCNHQSAKAHRRMHDRIENNEAGPSSYIYSFQSHPLLSDAHRLAQTHMSHPFLSLASRSDDDDVVPYCEHSFYSSHHTTRLGSSSQPMRTSQIPRLLPQEVRSYNSMASLPTVAPAQDTSANIRFSSMHDRNIDTHPGSPNRHEYVARGLGSCVDVSHSLDSLRAPRSSNYQLMDSLDSDSLSLQMLGSATIHGYANNSGFSLADVDPEDGMQSHAEPFDLVFEDLFNDVMSRLGIHALPTTSSYPSTVPSILGALHDEDPQYR</sequence>
<dbReference type="Gene3D" id="1.10.30.10">
    <property type="entry name" value="High mobility group box domain"/>
    <property type="match status" value="2"/>
</dbReference>
<dbReference type="InterPro" id="IPR036910">
    <property type="entry name" value="HMG_box_dom_sf"/>
</dbReference>
<evidence type="ECO:0000256" key="5">
    <source>
        <dbReference type="SAM" id="MobiDB-lite"/>
    </source>
</evidence>
<dbReference type="SMART" id="SM00398">
    <property type="entry name" value="HMG"/>
    <property type="match status" value="2"/>
</dbReference>
<keyword evidence="2 4" id="KW-0238">DNA-binding</keyword>
<feature type="domain" description="HMG box" evidence="6">
    <location>
        <begin position="29"/>
        <end position="87"/>
    </location>
</feature>
<accession>A0AA38P439</accession>
<feature type="domain" description="HMG box" evidence="6">
    <location>
        <begin position="100"/>
        <end position="169"/>
    </location>
</feature>
<gene>
    <name evidence="7" type="ORF">F5878DRAFT_663408</name>
</gene>
<dbReference type="CDD" id="cd01389">
    <property type="entry name" value="HMG-box_ROX1-like"/>
    <property type="match status" value="1"/>
</dbReference>
<dbReference type="Proteomes" id="UP001163846">
    <property type="component" value="Unassembled WGS sequence"/>
</dbReference>
<evidence type="ECO:0000256" key="3">
    <source>
        <dbReference type="ARBA" id="ARBA00023242"/>
    </source>
</evidence>
<feature type="region of interest" description="Disordered" evidence="5">
    <location>
        <begin position="169"/>
        <end position="207"/>
    </location>
</feature>
<feature type="compositionally biased region" description="Polar residues" evidence="5">
    <location>
        <begin position="1"/>
        <end position="17"/>
    </location>
</feature>
<feature type="DNA-binding region" description="HMG box" evidence="4">
    <location>
        <begin position="29"/>
        <end position="87"/>
    </location>
</feature>
<keyword evidence="3 4" id="KW-0539">Nucleus</keyword>
<dbReference type="GO" id="GO:0003677">
    <property type="term" value="F:DNA binding"/>
    <property type="evidence" value="ECO:0007669"/>
    <property type="project" value="UniProtKB-UniRule"/>
</dbReference>
<reference evidence="7" key="1">
    <citation type="submission" date="2022-08" db="EMBL/GenBank/DDBJ databases">
        <authorList>
            <consortium name="DOE Joint Genome Institute"/>
            <person name="Min B."/>
            <person name="Riley R."/>
            <person name="Sierra-Patev S."/>
            <person name="Naranjo-Ortiz M."/>
            <person name="Looney B."/>
            <person name="Konkel Z."/>
            <person name="Slot J.C."/>
            <person name="Sakamoto Y."/>
            <person name="Steenwyk J.L."/>
            <person name="Rokas A."/>
            <person name="Carro J."/>
            <person name="Camarero S."/>
            <person name="Ferreira P."/>
            <person name="Molpeceres G."/>
            <person name="Ruiz-Duenas F.J."/>
            <person name="Serrano A."/>
            <person name="Henrissat B."/>
            <person name="Drula E."/>
            <person name="Hughes K.W."/>
            <person name="Mata J.L."/>
            <person name="Ishikawa N.K."/>
            <person name="Vargas-Isla R."/>
            <person name="Ushijima S."/>
            <person name="Smith C.A."/>
            <person name="Ahrendt S."/>
            <person name="Andreopoulos W."/>
            <person name="He G."/>
            <person name="Labutti K."/>
            <person name="Lipzen A."/>
            <person name="Ng V."/>
            <person name="Sandor L."/>
            <person name="Barry K."/>
            <person name="Martinez A.T."/>
            <person name="Xiao Y."/>
            <person name="Gibbons J.G."/>
            <person name="Terashima K."/>
            <person name="Hibbett D.S."/>
            <person name="Grigoriev I.V."/>
        </authorList>
    </citation>
    <scope>NUCLEOTIDE SEQUENCE</scope>
    <source>
        <strain evidence="7">TFB9207</strain>
    </source>
</reference>